<organism evidence="1 2">
    <name type="scientific">Kingdonia uniflora</name>
    <dbReference type="NCBI Taxonomy" id="39325"/>
    <lineage>
        <taxon>Eukaryota</taxon>
        <taxon>Viridiplantae</taxon>
        <taxon>Streptophyta</taxon>
        <taxon>Embryophyta</taxon>
        <taxon>Tracheophyta</taxon>
        <taxon>Spermatophyta</taxon>
        <taxon>Magnoliopsida</taxon>
        <taxon>Ranunculales</taxon>
        <taxon>Circaeasteraceae</taxon>
        <taxon>Kingdonia</taxon>
    </lineage>
</organism>
<name>A0A7J7NAT3_9MAGN</name>
<dbReference type="EMBL" id="JACGCM010000940">
    <property type="protein sequence ID" value="KAF6164130.1"/>
    <property type="molecule type" value="Genomic_DNA"/>
</dbReference>
<accession>A0A7J7NAT3</accession>
<feature type="non-terminal residue" evidence="1">
    <location>
        <position position="1"/>
    </location>
</feature>
<evidence type="ECO:0000313" key="2">
    <source>
        <dbReference type="Proteomes" id="UP000541444"/>
    </source>
</evidence>
<keyword evidence="2" id="KW-1185">Reference proteome</keyword>
<proteinExistence type="predicted"/>
<evidence type="ECO:0000313" key="1">
    <source>
        <dbReference type="EMBL" id="KAF6164130.1"/>
    </source>
</evidence>
<reference evidence="1 2" key="1">
    <citation type="journal article" date="2020" name="IScience">
        <title>Genome Sequencing of the Endangered Kingdonia uniflora (Circaeasteraceae, Ranunculales) Reveals Potential Mechanisms of Evolutionary Specialization.</title>
        <authorList>
            <person name="Sun Y."/>
            <person name="Deng T."/>
            <person name="Zhang A."/>
            <person name="Moore M.J."/>
            <person name="Landis J.B."/>
            <person name="Lin N."/>
            <person name="Zhang H."/>
            <person name="Zhang X."/>
            <person name="Huang J."/>
            <person name="Zhang X."/>
            <person name="Sun H."/>
            <person name="Wang H."/>
        </authorList>
    </citation>
    <scope>NUCLEOTIDE SEQUENCE [LARGE SCALE GENOMIC DNA]</scope>
    <source>
        <strain evidence="1">TB1705</strain>
        <tissue evidence="1">Leaf</tissue>
    </source>
</reference>
<dbReference type="Proteomes" id="UP000541444">
    <property type="component" value="Unassembled WGS sequence"/>
</dbReference>
<protein>
    <submittedName>
        <fullName evidence="1">Uncharacterized protein</fullName>
    </submittedName>
</protein>
<gene>
    <name evidence="1" type="ORF">GIB67_017714</name>
</gene>
<sequence>MSYEILAQSHISFERSHISFERVGFCSNDQATFLGFRPISRKVIRTTPLFVRTTL</sequence>
<comment type="caution">
    <text evidence="1">The sequence shown here is derived from an EMBL/GenBank/DDBJ whole genome shotgun (WGS) entry which is preliminary data.</text>
</comment>
<dbReference type="AlphaFoldDB" id="A0A7J7NAT3"/>